<sequence>MNVDTCTDNKNISDSEDSEDFLDEMIDEFTEFITNNDNSNNILQRIIIKLKNIFISCIPNRIL</sequence>
<organism evidence="1">
    <name type="scientific">viral metagenome</name>
    <dbReference type="NCBI Taxonomy" id="1070528"/>
    <lineage>
        <taxon>unclassified sequences</taxon>
        <taxon>metagenomes</taxon>
        <taxon>organismal metagenomes</taxon>
    </lineage>
</organism>
<reference evidence="1" key="1">
    <citation type="journal article" date="2020" name="Nature">
        <title>Giant virus diversity and host interactions through global metagenomics.</title>
        <authorList>
            <person name="Schulz F."/>
            <person name="Roux S."/>
            <person name="Paez-Espino D."/>
            <person name="Jungbluth S."/>
            <person name="Walsh D.A."/>
            <person name="Denef V.J."/>
            <person name="McMahon K.D."/>
            <person name="Konstantinidis K.T."/>
            <person name="Eloe-Fadrosh E.A."/>
            <person name="Kyrpides N.C."/>
            <person name="Woyke T."/>
        </authorList>
    </citation>
    <scope>NUCLEOTIDE SEQUENCE</scope>
    <source>
        <strain evidence="1">GVMAG-M-3300009422-16</strain>
    </source>
</reference>
<evidence type="ECO:0000313" key="1">
    <source>
        <dbReference type="EMBL" id="QHS87057.1"/>
    </source>
</evidence>
<dbReference type="AlphaFoldDB" id="A0A6C0B4B4"/>
<dbReference type="EMBL" id="MN739077">
    <property type="protein sequence ID" value="QHS87057.1"/>
    <property type="molecule type" value="Genomic_DNA"/>
</dbReference>
<protein>
    <submittedName>
        <fullName evidence="1">Uncharacterized protein</fullName>
    </submittedName>
</protein>
<name>A0A6C0B4B4_9ZZZZ</name>
<accession>A0A6C0B4B4</accession>
<proteinExistence type="predicted"/>